<evidence type="ECO:0000256" key="4">
    <source>
        <dbReference type="ARBA" id="ARBA00023136"/>
    </source>
</evidence>
<keyword evidence="4 5" id="KW-0472">Membrane</keyword>
<gene>
    <name evidence="6" type="ORF">Voc01_059920</name>
</gene>
<dbReference type="EMBL" id="BOPH01000085">
    <property type="protein sequence ID" value="GIJ71075.1"/>
    <property type="molecule type" value="Genomic_DNA"/>
</dbReference>
<keyword evidence="3 5" id="KW-1133">Transmembrane helix</keyword>
<dbReference type="RefSeq" id="WP_203930971.1">
    <property type="nucleotide sequence ID" value="NZ_BOPH01000085.1"/>
</dbReference>
<proteinExistence type="predicted"/>
<keyword evidence="7" id="KW-1185">Reference proteome</keyword>
<evidence type="ECO:0000256" key="3">
    <source>
        <dbReference type="ARBA" id="ARBA00022989"/>
    </source>
</evidence>
<evidence type="ECO:0000313" key="6">
    <source>
        <dbReference type="EMBL" id="GIJ71075.1"/>
    </source>
</evidence>
<evidence type="ECO:0000313" key="7">
    <source>
        <dbReference type="Proteomes" id="UP000635606"/>
    </source>
</evidence>
<feature type="transmembrane region" description="Helical" evidence="5">
    <location>
        <begin position="20"/>
        <end position="42"/>
    </location>
</feature>
<comment type="caution">
    <text evidence="6">The sequence shown here is derived from an EMBL/GenBank/DDBJ whole genome shotgun (WGS) entry which is preliminary data.</text>
</comment>
<accession>A0A8J4A0W0</accession>
<dbReference type="InterPro" id="IPR019109">
    <property type="entry name" value="MamF_MmsF"/>
</dbReference>
<protein>
    <recommendedName>
        <fullName evidence="8">DUF4870 domain-containing protein</fullName>
    </recommendedName>
</protein>
<keyword evidence="2 5" id="KW-0812">Transmembrane</keyword>
<evidence type="ECO:0008006" key="8">
    <source>
        <dbReference type="Google" id="ProtNLM"/>
    </source>
</evidence>
<comment type="subcellular location">
    <subcellularLocation>
        <location evidence="1">Membrane</location>
        <topology evidence="1">Multi-pass membrane protein</topology>
    </subcellularLocation>
</comment>
<sequence length="126" mass="13591">MTQFPDSGPRTGYRDTAEKRWVLVAHFGAVLGLLPALVVLLVKGRAPGTVRTHAAAALNFQLFVSGALVLLSIVRMCGLFLPDITNWFLGVIWVGVWGAGIAFGVVGGIRANEGLLYRYPIRQTVV</sequence>
<evidence type="ECO:0000256" key="2">
    <source>
        <dbReference type="ARBA" id="ARBA00022692"/>
    </source>
</evidence>
<name>A0A8J4A0W0_9ACTN</name>
<organism evidence="6 7">
    <name type="scientific">Virgisporangium ochraceum</name>
    <dbReference type="NCBI Taxonomy" id="65505"/>
    <lineage>
        <taxon>Bacteria</taxon>
        <taxon>Bacillati</taxon>
        <taxon>Actinomycetota</taxon>
        <taxon>Actinomycetes</taxon>
        <taxon>Micromonosporales</taxon>
        <taxon>Micromonosporaceae</taxon>
        <taxon>Virgisporangium</taxon>
    </lineage>
</organism>
<dbReference type="Pfam" id="PF09685">
    <property type="entry name" value="MamF_MmsF"/>
    <property type="match status" value="1"/>
</dbReference>
<dbReference type="Proteomes" id="UP000635606">
    <property type="component" value="Unassembled WGS sequence"/>
</dbReference>
<reference evidence="6" key="1">
    <citation type="submission" date="2021-01" db="EMBL/GenBank/DDBJ databases">
        <title>Whole genome shotgun sequence of Virgisporangium ochraceum NBRC 16418.</title>
        <authorList>
            <person name="Komaki H."/>
            <person name="Tamura T."/>
        </authorList>
    </citation>
    <scope>NUCLEOTIDE SEQUENCE</scope>
    <source>
        <strain evidence="6">NBRC 16418</strain>
    </source>
</reference>
<evidence type="ECO:0000256" key="1">
    <source>
        <dbReference type="ARBA" id="ARBA00004141"/>
    </source>
</evidence>
<dbReference type="AlphaFoldDB" id="A0A8J4A0W0"/>
<feature type="transmembrane region" description="Helical" evidence="5">
    <location>
        <begin position="87"/>
        <end position="109"/>
    </location>
</feature>
<evidence type="ECO:0000256" key="5">
    <source>
        <dbReference type="SAM" id="Phobius"/>
    </source>
</evidence>
<feature type="transmembrane region" description="Helical" evidence="5">
    <location>
        <begin position="54"/>
        <end position="81"/>
    </location>
</feature>